<evidence type="ECO:0000313" key="2">
    <source>
        <dbReference type="EMBL" id="KAJ9687312.1"/>
    </source>
</evidence>
<proteinExistence type="predicted"/>
<gene>
    <name evidence="2" type="ORF">PVL29_015984</name>
</gene>
<feature type="compositionally biased region" description="Basic and acidic residues" evidence="1">
    <location>
        <begin position="163"/>
        <end position="176"/>
    </location>
</feature>
<accession>A0AA38ZEV1</accession>
<feature type="region of interest" description="Disordered" evidence="1">
    <location>
        <begin position="151"/>
        <end position="183"/>
    </location>
</feature>
<evidence type="ECO:0000256" key="1">
    <source>
        <dbReference type="SAM" id="MobiDB-lite"/>
    </source>
</evidence>
<name>A0AA38ZEV1_VITRO</name>
<dbReference type="EMBL" id="JARBHA010000012">
    <property type="protein sequence ID" value="KAJ9687312.1"/>
    <property type="molecule type" value="Genomic_DNA"/>
</dbReference>
<sequence>MAPPMPFHWHGCRPMYPEPYSVHHAPAPYYSMEQPRPEYEKNDSENHHCCGFPNHGFNRKGGNNVKIEEHGADDGKKESESLVPAGLKDCPYPIVWIPPVYTKNGENRAPVDPDTKEQSENCQEAHDATSPKNFNKSIEWESGIWNRWFPPDSNGFRSLKQGGEGKRNQPSEDKNARFPFPTIWMPPFEKKQRKLRGRSTNRTTLLLSLRKSQI</sequence>
<feature type="compositionally biased region" description="Basic and acidic residues" evidence="1">
    <location>
        <begin position="105"/>
        <end position="129"/>
    </location>
</feature>
<organism evidence="2 3">
    <name type="scientific">Vitis rotundifolia</name>
    <name type="common">Muscadine grape</name>
    <dbReference type="NCBI Taxonomy" id="103349"/>
    <lineage>
        <taxon>Eukaryota</taxon>
        <taxon>Viridiplantae</taxon>
        <taxon>Streptophyta</taxon>
        <taxon>Embryophyta</taxon>
        <taxon>Tracheophyta</taxon>
        <taxon>Spermatophyta</taxon>
        <taxon>Magnoliopsida</taxon>
        <taxon>eudicotyledons</taxon>
        <taxon>Gunneridae</taxon>
        <taxon>Pentapetalae</taxon>
        <taxon>rosids</taxon>
        <taxon>Vitales</taxon>
        <taxon>Vitaceae</taxon>
        <taxon>Viteae</taxon>
        <taxon>Vitis</taxon>
    </lineage>
</organism>
<reference evidence="2 3" key="1">
    <citation type="journal article" date="2023" name="BMC Biotechnol.">
        <title>Vitis rotundifolia cv Carlos genome sequencing.</title>
        <authorList>
            <person name="Huff M."/>
            <person name="Hulse-Kemp A."/>
            <person name="Scheffler B."/>
            <person name="Youngblood R."/>
            <person name="Simpson S."/>
            <person name="Babiker E."/>
            <person name="Staton M."/>
        </authorList>
    </citation>
    <scope>NUCLEOTIDE SEQUENCE [LARGE SCALE GENOMIC DNA]</scope>
    <source>
        <tissue evidence="2">Leaf</tissue>
    </source>
</reference>
<feature type="region of interest" description="Disordered" evidence="1">
    <location>
        <begin position="103"/>
        <end position="135"/>
    </location>
</feature>
<feature type="compositionally biased region" description="Basic and acidic residues" evidence="1">
    <location>
        <begin position="66"/>
        <end position="79"/>
    </location>
</feature>
<dbReference type="Proteomes" id="UP001168098">
    <property type="component" value="Unassembled WGS sequence"/>
</dbReference>
<comment type="caution">
    <text evidence="2">The sequence shown here is derived from an EMBL/GenBank/DDBJ whole genome shotgun (WGS) entry which is preliminary data.</text>
</comment>
<evidence type="ECO:0000313" key="3">
    <source>
        <dbReference type="Proteomes" id="UP001168098"/>
    </source>
</evidence>
<dbReference type="AlphaFoldDB" id="A0AA38ZEV1"/>
<keyword evidence="3" id="KW-1185">Reference proteome</keyword>
<feature type="region of interest" description="Disordered" evidence="1">
    <location>
        <begin position="60"/>
        <end position="79"/>
    </location>
</feature>
<protein>
    <submittedName>
        <fullName evidence="2">Uncharacterized protein</fullName>
    </submittedName>
</protein>